<protein>
    <recommendedName>
        <fullName evidence="5">Hemerythrin-like domain-containing protein</fullName>
    </recommendedName>
</protein>
<evidence type="ECO:0000313" key="7">
    <source>
        <dbReference type="Proteomes" id="UP000077177"/>
    </source>
</evidence>
<dbReference type="GO" id="GO:0046872">
    <property type="term" value="F:metal ion binding"/>
    <property type="evidence" value="ECO:0007669"/>
    <property type="project" value="UniProtKB-KW"/>
</dbReference>
<feature type="domain" description="Hemerythrin-like" evidence="5">
    <location>
        <begin position="98"/>
        <end position="249"/>
    </location>
</feature>
<dbReference type="InterPro" id="IPR012312">
    <property type="entry name" value="Hemerythrin-like"/>
</dbReference>
<evidence type="ECO:0000256" key="3">
    <source>
        <dbReference type="ARBA" id="ARBA00022723"/>
    </source>
</evidence>
<dbReference type="KEGG" id="fla:SY85_03500"/>
<keyword evidence="4" id="KW-0408">Iron</keyword>
<dbReference type="STRING" id="1492898.SY85_03500"/>
<dbReference type="PANTHER" id="PTHR36438">
    <property type="entry name" value="IRON-SULFUR CLUSTER REPAIR PROTEIN YTFE"/>
    <property type="match status" value="1"/>
</dbReference>
<evidence type="ECO:0000256" key="2">
    <source>
        <dbReference type="ARBA" id="ARBA00022490"/>
    </source>
</evidence>
<name>A0A172TRP0_9BACT</name>
<keyword evidence="3" id="KW-0479">Metal-binding</keyword>
<dbReference type="Pfam" id="PF01814">
    <property type="entry name" value="Hemerythrin"/>
    <property type="match status" value="1"/>
</dbReference>
<evidence type="ECO:0000256" key="4">
    <source>
        <dbReference type="ARBA" id="ARBA00023004"/>
    </source>
</evidence>
<sequence>MLCSEVNKLVLARRYIYNMYKVNTISEIVRNDYRTAEVFKKWGINFCCGGNLSLAETCFHKGLDQRLIEQDIQQVTREVRIPNSVNYNQWPIDFLIDYILNVHHSYLNEAIPQLQEALIAFVPGHKKKYPHMEIVQEAFEDLATVLQEHIKKEEQVVFPYLKQVSSTLKNKEVYGPLFVRLLKKSLNDITVTDHLRIEALLQQLRKETDSYQFAEEACTRHQVIYNQLKEFDNDLVQHMHLENNVLFPKGLQLEKELLEL</sequence>
<gene>
    <name evidence="6" type="ORF">SY85_03500</name>
</gene>
<evidence type="ECO:0000256" key="1">
    <source>
        <dbReference type="ARBA" id="ARBA00004496"/>
    </source>
</evidence>
<accession>A0A172TRP0</accession>
<dbReference type="AlphaFoldDB" id="A0A172TRP0"/>
<evidence type="ECO:0000259" key="5">
    <source>
        <dbReference type="Pfam" id="PF01814"/>
    </source>
</evidence>
<keyword evidence="2" id="KW-0963">Cytoplasm</keyword>
<dbReference type="Pfam" id="PF04405">
    <property type="entry name" value="ScdA_N"/>
    <property type="match status" value="1"/>
</dbReference>
<dbReference type="PANTHER" id="PTHR36438:SF1">
    <property type="entry name" value="IRON-SULFUR CLUSTER REPAIR PROTEIN YTFE"/>
    <property type="match status" value="1"/>
</dbReference>
<dbReference type="GO" id="GO:0005737">
    <property type="term" value="C:cytoplasm"/>
    <property type="evidence" value="ECO:0007669"/>
    <property type="project" value="UniProtKB-SubCell"/>
</dbReference>
<dbReference type="InterPro" id="IPR019903">
    <property type="entry name" value="RIC_family"/>
</dbReference>
<reference evidence="6 7" key="2">
    <citation type="journal article" date="2016" name="Int. J. Syst. Evol. Microbiol.">
        <title>Flavisolibacter tropicus sp. nov., isolated from tropical soil.</title>
        <authorList>
            <person name="Lee J.J."/>
            <person name="Kang M.S."/>
            <person name="Kim G.S."/>
            <person name="Lee C.S."/>
            <person name="Lim S."/>
            <person name="Lee J."/>
            <person name="Roh S.H."/>
            <person name="Kang H."/>
            <person name="Ha J.M."/>
            <person name="Bae S."/>
            <person name="Jung H.Y."/>
            <person name="Kim M.K."/>
        </authorList>
    </citation>
    <scope>NUCLEOTIDE SEQUENCE [LARGE SCALE GENOMIC DNA]</scope>
    <source>
        <strain evidence="6 7">LCS9</strain>
    </source>
</reference>
<organism evidence="6 7">
    <name type="scientific">Flavisolibacter tropicus</name>
    <dbReference type="NCBI Taxonomy" id="1492898"/>
    <lineage>
        <taxon>Bacteria</taxon>
        <taxon>Pseudomonadati</taxon>
        <taxon>Bacteroidota</taxon>
        <taxon>Chitinophagia</taxon>
        <taxon>Chitinophagales</taxon>
        <taxon>Chitinophagaceae</taxon>
        <taxon>Flavisolibacter</taxon>
    </lineage>
</organism>
<comment type="subcellular location">
    <subcellularLocation>
        <location evidence="1">Cytoplasm</location>
    </subcellularLocation>
</comment>
<dbReference type="Proteomes" id="UP000077177">
    <property type="component" value="Chromosome"/>
</dbReference>
<keyword evidence="7" id="KW-1185">Reference proteome</keyword>
<evidence type="ECO:0000313" key="6">
    <source>
        <dbReference type="EMBL" id="ANE49700.1"/>
    </source>
</evidence>
<dbReference type="PATRIC" id="fig|1492898.3.peg.763"/>
<reference evidence="7" key="1">
    <citation type="submission" date="2015-01" db="EMBL/GenBank/DDBJ databases">
        <title>Flavisolibacter sp./LCS9/ whole genome sequencing.</title>
        <authorList>
            <person name="Kim M.K."/>
            <person name="Srinivasan S."/>
            <person name="Lee J.-J."/>
        </authorList>
    </citation>
    <scope>NUCLEOTIDE SEQUENCE [LARGE SCALE GENOMIC DNA]</scope>
    <source>
        <strain evidence="7">LCS9</strain>
    </source>
</reference>
<dbReference type="EMBL" id="CP011390">
    <property type="protein sequence ID" value="ANE49700.1"/>
    <property type="molecule type" value="Genomic_DNA"/>
</dbReference>
<proteinExistence type="predicted"/>
<dbReference type="Gene3D" id="1.20.120.520">
    <property type="entry name" value="nmb1532 protein domain like"/>
    <property type="match status" value="1"/>
</dbReference>